<dbReference type="SUPFAM" id="SSF55073">
    <property type="entry name" value="Nucleotide cyclase"/>
    <property type="match status" value="1"/>
</dbReference>
<proteinExistence type="predicted"/>
<dbReference type="EMBL" id="AM889285">
    <property type="protein sequence ID" value="CAP54242.1"/>
    <property type="molecule type" value="Genomic_DNA"/>
</dbReference>
<dbReference type="AlphaFoldDB" id="A9H358"/>
<dbReference type="PANTHER" id="PTHR44757">
    <property type="entry name" value="DIGUANYLATE CYCLASE DGCP"/>
    <property type="match status" value="1"/>
</dbReference>
<dbReference type="PROSITE" id="PS50887">
    <property type="entry name" value="GGDEF"/>
    <property type="match status" value="1"/>
</dbReference>
<organism evidence="3 4">
    <name type="scientific">Gluconacetobacter diazotrophicus (strain ATCC 49037 / DSM 5601 / CCUG 37298 / CIP 103539 / LMG 7603 / PAl5)</name>
    <dbReference type="NCBI Taxonomy" id="272568"/>
    <lineage>
        <taxon>Bacteria</taxon>
        <taxon>Pseudomonadati</taxon>
        <taxon>Pseudomonadota</taxon>
        <taxon>Alphaproteobacteria</taxon>
        <taxon>Acetobacterales</taxon>
        <taxon>Acetobacteraceae</taxon>
        <taxon>Gluconacetobacter</taxon>
    </lineage>
</organism>
<name>A9H358_GLUDA</name>
<evidence type="ECO:0000259" key="1">
    <source>
        <dbReference type="PROSITE" id="PS50883"/>
    </source>
</evidence>
<evidence type="ECO:0000259" key="2">
    <source>
        <dbReference type="PROSITE" id="PS50887"/>
    </source>
</evidence>
<feature type="domain" description="EAL" evidence="1">
    <location>
        <begin position="308"/>
        <end position="562"/>
    </location>
</feature>
<dbReference type="SMART" id="SM00267">
    <property type="entry name" value="GGDEF"/>
    <property type="match status" value="1"/>
</dbReference>
<dbReference type="InterPro" id="IPR029787">
    <property type="entry name" value="Nucleotide_cyclase"/>
</dbReference>
<dbReference type="SMART" id="SM00052">
    <property type="entry name" value="EAL"/>
    <property type="match status" value="1"/>
</dbReference>
<dbReference type="InterPro" id="IPR052155">
    <property type="entry name" value="Biofilm_reg_signaling"/>
</dbReference>
<evidence type="ECO:0000313" key="4">
    <source>
        <dbReference type="Proteomes" id="UP000001176"/>
    </source>
</evidence>
<dbReference type="CDD" id="cd01948">
    <property type="entry name" value="EAL"/>
    <property type="match status" value="1"/>
</dbReference>
<keyword evidence="4" id="KW-1185">Reference proteome</keyword>
<feature type="domain" description="GGDEF" evidence="2">
    <location>
        <begin position="167"/>
        <end position="299"/>
    </location>
</feature>
<dbReference type="InterPro" id="IPR000160">
    <property type="entry name" value="GGDEF_dom"/>
</dbReference>
<dbReference type="PROSITE" id="PS50883">
    <property type="entry name" value="EAL"/>
    <property type="match status" value="1"/>
</dbReference>
<evidence type="ECO:0000313" key="3">
    <source>
        <dbReference type="EMBL" id="CAP54242.1"/>
    </source>
</evidence>
<dbReference type="PANTHER" id="PTHR44757:SF2">
    <property type="entry name" value="BIOFILM ARCHITECTURE MAINTENANCE PROTEIN MBAA"/>
    <property type="match status" value="1"/>
</dbReference>
<dbReference type="CDD" id="cd01949">
    <property type="entry name" value="GGDEF"/>
    <property type="match status" value="1"/>
</dbReference>
<gene>
    <name evidence="3" type="ordered locus">GDI0299</name>
</gene>
<dbReference type="Pfam" id="PF00990">
    <property type="entry name" value="GGDEF"/>
    <property type="match status" value="1"/>
</dbReference>
<dbReference type="Pfam" id="PF00563">
    <property type="entry name" value="EAL"/>
    <property type="match status" value="1"/>
</dbReference>
<dbReference type="Gene3D" id="3.20.20.450">
    <property type="entry name" value="EAL domain"/>
    <property type="match status" value="1"/>
</dbReference>
<dbReference type="InterPro" id="IPR043128">
    <property type="entry name" value="Rev_trsase/Diguanyl_cyclase"/>
</dbReference>
<protein>
    <submittedName>
        <fullName evidence="3">Putative signalling protein, GGDEF family</fullName>
    </submittedName>
</protein>
<dbReference type="InterPro" id="IPR001633">
    <property type="entry name" value="EAL_dom"/>
</dbReference>
<accession>A9H358</accession>
<dbReference type="Proteomes" id="UP000001176">
    <property type="component" value="Chromosome"/>
</dbReference>
<dbReference type="InterPro" id="IPR035919">
    <property type="entry name" value="EAL_sf"/>
</dbReference>
<dbReference type="Gene3D" id="3.30.70.270">
    <property type="match status" value="1"/>
</dbReference>
<dbReference type="SUPFAM" id="SSF141868">
    <property type="entry name" value="EAL domain-like"/>
    <property type="match status" value="1"/>
</dbReference>
<dbReference type="KEGG" id="gdi:GDI0299"/>
<sequence>MCAEVERLVPDSVATVLRVNLEQGLEILSGDSLPRAKIALLEHMTLTDADIAALRANPEEAYRIVWRPGEDETHDIALSDCRASALFDGRGQLIGIFALYSRHRHGIADWGEKIVSHCRSSCVAIIEYGRTRRRLDQIDRHDALTGLPNRAAIFDLLQKMTTETPTSPFALIILDVDLFQDFNDAMGYEQGDRLLQIVACRFSTHCRGDAVIGRLGGDNFAIVIPGEQDTAANDLARDLVATLRSPIRIRGQDIVISCSTGIGTFPENGTEVEQVVHHAQIALREAKKATRGSVQNAPAATGDDVEARVLLGSAMRKAVQKSEFRLFYQPQICMESGTIYGVEALARWYHPAMGLIQPSQFIPVAEQTGQIEIIDRWSMEEACRQMAEWDRAGMRLPTVSVNVSAVSIRNTDLPRRIAALLKRYRLEPRRLTVEITESAMMQQSRDTGATLSAMLAIGIGLALDDFGTGFSSLSRLTHLPLTEIKIDRSFVTSLERDVGSMIVTEAAITIGKRLGVKVVTEGVEEIAQVRKLRQLGCDVVQGYLISKPLPSAEIPNWLQSRDGTITESDE</sequence>
<reference evidence="3 4" key="1">
    <citation type="journal article" date="2009" name="BMC Genomics">
        <title>Complete genome sequence of the sugarcane nitrogen-fixing endophyte Gluconacetobacter diazotrophicus Pal5.</title>
        <authorList>
            <person name="Bertalan M."/>
            <person name="Albano R."/>
            <person name="Padua V."/>
            <person name="Rouws L."/>
            <person name="Rojas C."/>
            <person name="Hemerly A."/>
            <person name="Teixeira K."/>
            <person name="Schwab S."/>
            <person name="Araujo J."/>
            <person name="Oliveira A."/>
            <person name="Franca L."/>
            <person name="Magalhaes V."/>
            <person name="Alqueres S."/>
            <person name="Cardoso A."/>
            <person name="Almeida W."/>
            <person name="Loureiro M.M."/>
            <person name="Nogueira E."/>
            <person name="Cidade D."/>
            <person name="Oliveira D."/>
            <person name="Simao T."/>
            <person name="Macedo J."/>
            <person name="Valadao A."/>
            <person name="Dreschsel M."/>
            <person name="Freitas F."/>
            <person name="Vidal M."/>
            <person name="Guedes H."/>
            <person name="Rodrigues E."/>
            <person name="Meneses C."/>
            <person name="Brioso P."/>
            <person name="Pozzer L."/>
            <person name="Figueiredo D."/>
            <person name="Montano H."/>
            <person name="Junior J."/>
            <person name="Filho G."/>
            <person name="Flores V."/>
            <person name="Ferreira B."/>
            <person name="Branco A."/>
            <person name="Gonzalez P."/>
            <person name="Guillobel H."/>
            <person name="Lemos M."/>
            <person name="Seibel L."/>
            <person name="Macedo J."/>
            <person name="Alves-Ferreira M."/>
            <person name="Sachetto-Martins G."/>
            <person name="Coelho A."/>
            <person name="Santos E."/>
            <person name="Amaral G."/>
            <person name="Neves A."/>
            <person name="Pacheco A.B."/>
            <person name="Carvalho D."/>
            <person name="Lery L."/>
            <person name="Bisch P."/>
            <person name="Rossle S.C."/>
            <person name="Urmenyi T."/>
            <person name="Kruger W.V."/>
            <person name="Martins O."/>
            <person name="Baldani J.I."/>
            <person name="Ferreira P.C."/>
        </authorList>
    </citation>
    <scope>NUCLEOTIDE SEQUENCE [LARGE SCALE GENOMIC DNA]</scope>
    <source>
        <strain evidence="4">ATCC 49037 / DSM 5601 / CCUG 37298 / CIP 103539 / LMG 7603 / PAl5</strain>
    </source>
</reference>
<dbReference type="NCBIfam" id="TIGR00254">
    <property type="entry name" value="GGDEF"/>
    <property type="match status" value="1"/>
</dbReference>